<keyword evidence="4" id="KW-1185">Reference proteome</keyword>
<feature type="compositionally biased region" description="Basic and acidic residues" evidence="1">
    <location>
        <begin position="655"/>
        <end position="701"/>
    </location>
</feature>
<feature type="compositionally biased region" description="Low complexity" evidence="1">
    <location>
        <begin position="308"/>
        <end position="319"/>
    </location>
</feature>
<dbReference type="AlphaFoldDB" id="A0A1C5HMA5"/>
<feature type="compositionally biased region" description="Low complexity" evidence="1">
    <location>
        <begin position="809"/>
        <end position="822"/>
    </location>
</feature>
<evidence type="ECO:0000256" key="1">
    <source>
        <dbReference type="SAM" id="MobiDB-lite"/>
    </source>
</evidence>
<feature type="compositionally biased region" description="Basic and acidic residues" evidence="1">
    <location>
        <begin position="1"/>
        <end position="11"/>
    </location>
</feature>
<gene>
    <name evidence="3" type="ORF">GA0070560_10564</name>
</gene>
<keyword evidence="2" id="KW-0472">Membrane</keyword>
<feature type="compositionally biased region" description="Low complexity" evidence="1">
    <location>
        <begin position="58"/>
        <end position="72"/>
    </location>
</feature>
<organism evidence="3 4">
    <name type="scientific">Micromonospora halophytica</name>
    <dbReference type="NCBI Taxonomy" id="47864"/>
    <lineage>
        <taxon>Bacteria</taxon>
        <taxon>Bacillati</taxon>
        <taxon>Actinomycetota</taxon>
        <taxon>Actinomycetes</taxon>
        <taxon>Micromonosporales</taxon>
        <taxon>Micromonosporaceae</taxon>
        <taxon>Micromonospora</taxon>
    </lineage>
</organism>
<feature type="compositionally biased region" description="Basic and acidic residues" evidence="1">
    <location>
        <begin position="746"/>
        <end position="755"/>
    </location>
</feature>
<feature type="compositionally biased region" description="Low complexity" evidence="1">
    <location>
        <begin position="372"/>
        <end position="385"/>
    </location>
</feature>
<feature type="compositionally biased region" description="Low complexity" evidence="1">
    <location>
        <begin position="116"/>
        <end position="137"/>
    </location>
</feature>
<feature type="compositionally biased region" description="Low complexity" evidence="1">
    <location>
        <begin position="602"/>
        <end position="625"/>
    </location>
</feature>
<dbReference type="EMBL" id="FMDN01000005">
    <property type="protein sequence ID" value="SCG47108.1"/>
    <property type="molecule type" value="Genomic_DNA"/>
</dbReference>
<dbReference type="Proteomes" id="UP000199408">
    <property type="component" value="Unassembled WGS sequence"/>
</dbReference>
<dbReference type="OrthoDB" id="3354134at2"/>
<feature type="compositionally biased region" description="Polar residues" evidence="1">
    <location>
        <begin position="252"/>
        <end position="275"/>
    </location>
</feature>
<feature type="region of interest" description="Disordered" evidence="1">
    <location>
        <begin position="1"/>
        <end position="835"/>
    </location>
</feature>
<sequence length="956" mass="98086">MTSEGQHRPGQEPDEVPPGAGGPAPYGDRQTQQGYGSPATPDLGWAPPPPTGRPEQPPAWAAPADQPPAWGAPQPPQGEPAQPGGWTPPAAAPQPSWATPAEQPPAAWATAPGQSEPAQPAWAPAEQAAAPAWAQPETGARGAARVPQPAGQPHDAWPQQADPHGAAGWNATPAPQEQDANGWPAAQQQDDATRSGGWDAPSTQDDPARSGGWRPAGQEPDGSADTNGWGGGVVGQEQTGQAGWAAAPRTEPTWNQGPAPQEQPGTGWQATQQQDDPARSGGWNAPSTPDEVPRSTGRASVPAPPQPEQAAPTWAQPEPGVRGAAQVPPADAPDANGWSPEGDPARSGGWSAPAAQAGNGWNAVPQQDERAPQPWATAAEEPATARWDARETPPAADSWGAPSSQDNQRPDDGPTPDEPARTGSWRAAAAPQQEDRPEPDGWTPPEQPARASASVPKPDGPPAWGADRPVVPDAEPWAPGEAWGRNEPEPTQQPSGDAWEPKRADDAPIYQPAPAPGISPANMVPLPPQEQRVPGASLAAAPPADYAPPAPFGGATEQPAFEPNGREGTPSGWGPADEPQSPAGPVVPGPRTSPEADGAGRASVPGAEGAEAGAVGRASASASVPLASRVMPPTDQALHPGGTPAPQPRVYGRPARPEQSEEPVEEHGAHQPGHDPHPHFDDQPRFDDQDRTRFDEPERPAGPHGFGGDAPSSAPPTSPAAPQAYPGGIPAFSDPTSHNRPMNGTRPHESAERPAEPFGTPTADGPPSGGVPGYGHPAHDPAHGGLPSPFPPAGQPFPPAGQPFPPAGQQPFPSAGQPGPGAWPNDPEPEQGRFDAFKPEAEPKAEQPTPKVRNGRVLAMVLIAAVLILAVPLGLLHLLGKIGRDDNAAKPFNPAVGSCVKQSGSGAVAAECGEQNAFTVVSKVDAKDKCGDPSQPHVVLPGSGADRVLCLKKADQ</sequence>
<reference evidence="4" key="1">
    <citation type="submission" date="2016-06" db="EMBL/GenBank/DDBJ databases">
        <authorList>
            <person name="Varghese N."/>
        </authorList>
    </citation>
    <scope>NUCLEOTIDE SEQUENCE [LARGE SCALE GENOMIC DNA]</scope>
    <source>
        <strain evidence="4">DSM 43171</strain>
    </source>
</reference>
<feature type="compositionally biased region" description="Pro residues" evidence="1">
    <location>
        <begin position="788"/>
        <end position="808"/>
    </location>
</feature>
<protein>
    <submittedName>
        <fullName evidence="3">Uncharacterized protein</fullName>
    </submittedName>
</protein>
<feature type="transmembrane region" description="Helical" evidence="2">
    <location>
        <begin position="857"/>
        <end position="880"/>
    </location>
</feature>
<evidence type="ECO:0000313" key="4">
    <source>
        <dbReference type="Proteomes" id="UP000199408"/>
    </source>
</evidence>
<evidence type="ECO:0000256" key="2">
    <source>
        <dbReference type="SAM" id="Phobius"/>
    </source>
</evidence>
<proteinExistence type="predicted"/>
<keyword evidence="2" id="KW-1133">Transmembrane helix</keyword>
<feature type="compositionally biased region" description="Pro residues" evidence="1">
    <location>
        <begin position="46"/>
        <end position="57"/>
    </location>
</feature>
<dbReference type="RefSeq" id="WP_091293868.1">
    <property type="nucleotide sequence ID" value="NZ_FMDN01000005.1"/>
</dbReference>
<name>A0A1C5HMA5_9ACTN</name>
<evidence type="ECO:0000313" key="3">
    <source>
        <dbReference type="EMBL" id="SCG47108.1"/>
    </source>
</evidence>
<keyword evidence="2" id="KW-0812">Transmembrane</keyword>
<dbReference type="STRING" id="47864.GA0070560_10564"/>
<accession>A0A1C5HMA5</accession>
<feature type="compositionally biased region" description="Low complexity" evidence="1">
    <location>
        <begin position="534"/>
        <end position="544"/>
    </location>
</feature>